<dbReference type="Pfam" id="PF02579">
    <property type="entry name" value="Nitro_FeMo-Co"/>
    <property type="match status" value="1"/>
</dbReference>
<feature type="domain" description="Dinitrogenase iron-molybdenum cofactor biosynthesis" evidence="1">
    <location>
        <begin position="11"/>
        <end position="98"/>
    </location>
</feature>
<evidence type="ECO:0000313" key="3">
    <source>
        <dbReference type="Proteomes" id="UP000593836"/>
    </source>
</evidence>
<dbReference type="InterPro" id="IPR036105">
    <property type="entry name" value="DiNase_FeMo-co_biosyn_sf"/>
</dbReference>
<dbReference type="SUPFAM" id="SSF53146">
    <property type="entry name" value="Nitrogenase accessory factor-like"/>
    <property type="match status" value="1"/>
</dbReference>
<dbReference type="KEGG" id="smas:HUE87_07830"/>
<gene>
    <name evidence="2" type="ORF">HUE87_07830</name>
</gene>
<dbReference type="AlphaFoldDB" id="A0A7S7M076"/>
<name>A0A7S7M076_9BACT</name>
<evidence type="ECO:0000259" key="1">
    <source>
        <dbReference type="Pfam" id="PF02579"/>
    </source>
</evidence>
<organism evidence="2 3">
    <name type="scientific">Candidatus Sulfurimonas marisnigri</name>
    <dbReference type="NCBI Taxonomy" id="2740405"/>
    <lineage>
        <taxon>Bacteria</taxon>
        <taxon>Pseudomonadati</taxon>
        <taxon>Campylobacterota</taxon>
        <taxon>Epsilonproteobacteria</taxon>
        <taxon>Campylobacterales</taxon>
        <taxon>Sulfurimonadaceae</taxon>
        <taxon>Sulfurimonas</taxon>
    </lineage>
</organism>
<reference evidence="2 3" key="1">
    <citation type="submission" date="2020-05" db="EMBL/GenBank/DDBJ databases">
        <title>Sulfurimonas marisnigri, sp. nov., and Sulfurimonas baltica, sp. nov., manganese oxide reducing chemolithoautotrophs of the class Epsilonproteobacteria isolated from the pelagic redoxclines of the Black and Baltic Seas and emended description of the genus Sulfurimonas.</title>
        <authorList>
            <person name="Henkel J.V."/>
            <person name="Laudan C."/>
            <person name="Werner J."/>
            <person name="Neu T."/>
            <person name="Plewe S."/>
            <person name="Sproer C."/>
            <person name="Bunk B."/>
            <person name="Schulz-Vogt H.N."/>
        </authorList>
    </citation>
    <scope>NUCLEOTIDE SEQUENCE [LARGE SCALE GENOMIC DNA]</scope>
    <source>
        <strain evidence="2 3">SoZ1</strain>
    </source>
</reference>
<protein>
    <submittedName>
        <fullName evidence="2">NifB/NifX family molybdenum-iron cluster-binding protein</fullName>
    </submittedName>
</protein>
<accession>A0A7S7M076</accession>
<proteinExistence type="predicted"/>
<sequence>MLAIPLDKQESSTISELYGKAPFFGILDTTCGDLVVIKNEAEGEGPKSAGFLKENGATSTIFYHMGEGVYKSFAKNEMSVYSVEHTKMSIDEILKGFLNKKLQIVNKSNYKDKLDPGGDGSTCRCGCENA</sequence>
<evidence type="ECO:0000313" key="2">
    <source>
        <dbReference type="EMBL" id="QOY53809.1"/>
    </source>
</evidence>
<dbReference type="RefSeq" id="WP_194365644.1">
    <property type="nucleotide sequence ID" value="NZ_CP054493.1"/>
</dbReference>
<dbReference type="InterPro" id="IPR003731">
    <property type="entry name" value="Di-Nase_FeMo-co_biosynth"/>
</dbReference>
<dbReference type="EMBL" id="CP054493">
    <property type="protein sequence ID" value="QOY53809.1"/>
    <property type="molecule type" value="Genomic_DNA"/>
</dbReference>
<dbReference type="Proteomes" id="UP000593836">
    <property type="component" value="Chromosome"/>
</dbReference>
<keyword evidence="3" id="KW-1185">Reference proteome</keyword>
<dbReference type="Gene3D" id="3.30.420.130">
    <property type="entry name" value="Dinitrogenase iron-molybdenum cofactor biosynthesis domain"/>
    <property type="match status" value="1"/>
</dbReference>